<evidence type="ECO:0000313" key="2">
    <source>
        <dbReference type="Proteomes" id="UP000001056"/>
    </source>
</evidence>
<gene>
    <name evidence="1" type="ORF">CHGG_10451</name>
</gene>
<proteinExistence type="predicted"/>
<sequence>MCYKAALLVAPVGSRHGPLEEHAVCEWREKHGDMQQQMAGTG</sequence>
<dbReference type="AlphaFoldDB" id="Q2GNK3"/>
<dbReference type="GeneID" id="4396801"/>
<keyword evidence="2" id="KW-1185">Reference proteome</keyword>
<evidence type="ECO:0000313" key="1">
    <source>
        <dbReference type="EMBL" id="EAQ84047.1"/>
    </source>
</evidence>
<protein>
    <submittedName>
        <fullName evidence="1">Uncharacterized protein</fullName>
    </submittedName>
</protein>
<reference evidence="2" key="1">
    <citation type="journal article" date="2015" name="Genome Announc.">
        <title>Draft genome sequence of the cellulolytic fungus Chaetomium globosum.</title>
        <authorList>
            <person name="Cuomo C.A."/>
            <person name="Untereiner W.A."/>
            <person name="Ma L.-J."/>
            <person name="Grabherr M."/>
            <person name="Birren B.W."/>
        </authorList>
    </citation>
    <scope>NUCLEOTIDE SEQUENCE [LARGE SCALE GENOMIC DNA]</scope>
    <source>
        <strain evidence="2">ATCC 6205 / CBS 148.51 / DSM 1962 / NBRC 6347 / NRRL 1970</strain>
    </source>
</reference>
<dbReference type="InParanoid" id="Q2GNK3"/>
<name>Q2GNK3_CHAGB</name>
<dbReference type="HOGENOM" id="CLU_3260486_0_0_1"/>
<accession>Q2GNK3</accession>
<organism evidence="1 2">
    <name type="scientific">Chaetomium globosum (strain ATCC 6205 / CBS 148.51 / DSM 1962 / NBRC 6347 / NRRL 1970)</name>
    <name type="common">Soil fungus</name>
    <dbReference type="NCBI Taxonomy" id="306901"/>
    <lineage>
        <taxon>Eukaryota</taxon>
        <taxon>Fungi</taxon>
        <taxon>Dikarya</taxon>
        <taxon>Ascomycota</taxon>
        <taxon>Pezizomycotina</taxon>
        <taxon>Sordariomycetes</taxon>
        <taxon>Sordariomycetidae</taxon>
        <taxon>Sordariales</taxon>
        <taxon>Chaetomiaceae</taxon>
        <taxon>Chaetomium</taxon>
    </lineage>
</organism>
<dbReference type="RefSeq" id="XP_001228378.1">
    <property type="nucleotide sequence ID" value="XM_001228377.1"/>
</dbReference>
<dbReference type="Proteomes" id="UP000001056">
    <property type="component" value="Unassembled WGS sequence"/>
</dbReference>
<dbReference type="VEuPathDB" id="FungiDB:CHGG_10451"/>
<dbReference type="EMBL" id="CH408035">
    <property type="protein sequence ID" value="EAQ84047.1"/>
    <property type="molecule type" value="Genomic_DNA"/>
</dbReference>